<dbReference type="InParanoid" id="Q1K8H3"/>
<dbReference type="PaxDb" id="5141-EFNCRP00000009422"/>
<reference evidence="1 2" key="1">
    <citation type="journal article" date="2003" name="Nature">
        <title>The genome sequence of the filamentous fungus Neurospora crassa.</title>
        <authorList>
            <person name="Galagan J.E."/>
            <person name="Calvo S.E."/>
            <person name="Borkovich K.A."/>
            <person name="Selker E.U."/>
            <person name="Read N.D."/>
            <person name="Jaffe D."/>
            <person name="FitzHugh W."/>
            <person name="Ma L.J."/>
            <person name="Smirnov S."/>
            <person name="Purcell S."/>
            <person name="Rehman B."/>
            <person name="Elkins T."/>
            <person name="Engels R."/>
            <person name="Wang S."/>
            <person name="Nielsen C.B."/>
            <person name="Butler J."/>
            <person name="Endrizzi M."/>
            <person name="Qui D."/>
            <person name="Ianakiev P."/>
            <person name="Bell-Pedersen D."/>
            <person name="Nelson M.A."/>
            <person name="Werner-Washburne M."/>
            <person name="Selitrennikoff C.P."/>
            <person name="Kinsey J.A."/>
            <person name="Braun E.L."/>
            <person name="Zelter A."/>
            <person name="Schulte U."/>
            <person name="Kothe G.O."/>
            <person name="Jedd G."/>
            <person name="Mewes W."/>
            <person name="Staben C."/>
            <person name="Marcotte E."/>
            <person name="Greenberg D."/>
            <person name="Roy A."/>
            <person name="Foley K."/>
            <person name="Naylor J."/>
            <person name="Stange-Thomann N."/>
            <person name="Barrett R."/>
            <person name="Gnerre S."/>
            <person name="Kamal M."/>
            <person name="Kamvysselis M."/>
            <person name="Mauceli E."/>
            <person name="Bielke C."/>
            <person name="Rudd S."/>
            <person name="Frishman D."/>
            <person name="Krystofova S."/>
            <person name="Rasmussen C."/>
            <person name="Metzenberg R.L."/>
            <person name="Perkins D.D."/>
            <person name="Kroken S."/>
            <person name="Cogoni C."/>
            <person name="Macino G."/>
            <person name="Catcheside D."/>
            <person name="Li W."/>
            <person name="Pratt R.J."/>
            <person name="Osmani S.A."/>
            <person name="DeSouza C.P."/>
            <person name="Glass L."/>
            <person name="Orbach M.J."/>
            <person name="Berglund J.A."/>
            <person name="Voelker R."/>
            <person name="Yarden O."/>
            <person name="Plamann M."/>
            <person name="Seiler S."/>
            <person name="Dunlap J."/>
            <person name="Radford A."/>
            <person name="Aramayo R."/>
            <person name="Natvig D.O."/>
            <person name="Alex L.A."/>
            <person name="Mannhaupt G."/>
            <person name="Ebbole D.J."/>
            <person name="Freitag M."/>
            <person name="Paulsen I."/>
            <person name="Sachs M.S."/>
            <person name="Lander E.S."/>
            <person name="Nusbaum C."/>
            <person name="Birren B."/>
        </authorList>
    </citation>
    <scope>NUCLEOTIDE SEQUENCE [LARGE SCALE GENOMIC DNA]</scope>
    <source>
        <strain evidence="2">ATCC 24698 / 74-OR23-1A / CBS 708.71 / DSM 1257 / FGSC 987</strain>
    </source>
</reference>
<gene>
    <name evidence="1" type="ORF">NCU09593</name>
</gene>
<dbReference type="AlphaFoldDB" id="Q1K8H3"/>
<dbReference type="RefSeq" id="XP_963171.1">
    <property type="nucleotide sequence ID" value="XM_958078.1"/>
</dbReference>
<dbReference type="SMR" id="Q1K8H3"/>
<dbReference type="EMBL" id="CM002237">
    <property type="protein sequence ID" value="EAA33935.1"/>
    <property type="molecule type" value="Genomic_DNA"/>
</dbReference>
<accession>Q1K8H3</accession>
<dbReference type="OMA" id="ACIWNAR"/>
<keyword evidence="2" id="KW-1185">Reference proteome</keyword>
<evidence type="ECO:0000313" key="2">
    <source>
        <dbReference type="Proteomes" id="UP000001805"/>
    </source>
</evidence>
<dbReference type="VEuPathDB" id="FungiDB:NCU09593"/>
<protein>
    <submittedName>
        <fullName evidence="1">Uncharacterized protein</fullName>
    </submittedName>
</protein>
<evidence type="ECO:0000313" key="1">
    <source>
        <dbReference type="EMBL" id="EAA33935.1"/>
    </source>
</evidence>
<name>Q1K8H3_NEUCR</name>
<dbReference type="OrthoDB" id="4581298at2759"/>
<dbReference type="Proteomes" id="UP000001805">
    <property type="component" value="Chromosome 6, Linkage Group II"/>
</dbReference>
<organism evidence="1 2">
    <name type="scientific">Neurospora crassa (strain ATCC 24698 / 74-OR23-1A / CBS 708.71 / DSM 1257 / FGSC 987)</name>
    <dbReference type="NCBI Taxonomy" id="367110"/>
    <lineage>
        <taxon>Eukaryota</taxon>
        <taxon>Fungi</taxon>
        <taxon>Dikarya</taxon>
        <taxon>Ascomycota</taxon>
        <taxon>Pezizomycotina</taxon>
        <taxon>Sordariomycetes</taxon>
        <taxon>Sordariomycetidae</taxon>
        <taxon>Sordariales</taxon>
        <taxon>Sordariaceae</taxon>
        <taxon>Neurospora</taxon>
    </lineage>
</organism>
<dbReference type="KEGG" id="ncr:NCU09593"/>
<dbReference type="GeneID" id="3879319"/>
<dbReference type="HOGENOM" id="CLU_778658_0_0_1"/>
<proteinExistence type="predicted"/>
<sequence>MSKKTSLRPSWRFRPAGDVVDECQRLINLLKNSDELYEPTLVDALECAHTVVGKMDRESFVYMQNTTLVTSTFVDCLFCEVDMYIEDKEQEVRAKRISAWRIRAESILRRAFDEKHEKKAREAHKKERKKAYRKALTNKGVRANDKKCKEDAKKETGWSWFDLQDTEHQVPFIERELEALKGWEDSDVKPPTPVLDRLYFCLKESDRHFTLEEYVEACIWNARCTELNTTHHTRGGPPKLRDFVNGSVLEIQRIFDVCQARVAELDRLLERAQITQAMYDSSRTVVDRWRVSIENMSPEEVQGVVDEAKAIRSTKEKLEQAYESELRVPSSIVGGRARYEGLLEGNPVDRALSRAIEMHLYPKW</sequence>